<reference evidence="2" key="1">
    <citation type="journal article" date="2020" name="Stud. Mycol.">
        <title>101 Dothideomycetes genomes: a test case for predicting lifestyles and emergence of pathogens.</title>
        <authorList>
            <person name="Haridas S."/>
            <person name="Albert R."/>
            <person name="Binder M."/>
            <person name="Bloem J."/>
            <person name="Labutti K."/>
            <person name="Salamov A."/>
            <person name="Andreopoulos B."/>
            <person name="Baker S."/>
            <person name="Barry K."/>
            <person name="Bills G."/>
            <person name="Bluhm B."/>
            <person name="Cannon C."/>
            <person name="Castanera R."/>
            <person name="Culley D."/>
            <person name="Daum C."/>
            <person name="Ezra D."/>
            <person name="Gonzalez J."/>
            <person name="Henrissat B."/>
            <person name="Kuo A."/>
            <person name="Liang C."/>
            <person name="Lipzen A."/>
            <person name="Lutzoni F."/>
            <person name="Magnuson J."/>
            <person name="Mondo S."/>
            <person name="Nolan M."/>
            <person name="Ohm R."/>
            <person name="Pangilinan J."/>
            <person name="Park H.-J."/>
            <person name="Ramirez L."/>
            <person name="Alfaro M."/>
            <person name="Sun H."/>
            <person name="Tritt A."/>
            <person name="Yoshinaga Y."/>
            <person name="Zwiers L.-H."/>
            <person name="Turgeon B."/>
            <person name="Goodwin S."/>
            <person name="Spatafora J."/>
            <person name="Crous P."/>
            <person name="Grigoriev I."/>
        </authorList>
    </citation>
    <scope>NUCLEOTIDE SEQUENCE</scope>
    <source>
        <strain evidence="2">CBS 260.36</strain>
    </source>
</reference>
<feature type="region of interest" description="Disordered" evidence="1">
    <location>
        <begin position="107"/>
        <end position="131"/>
    </location>
</feature>
<organism evidence="2 3">
    <name type="scientific">Myriangium duriaei CBS 260.36</name>
    <dbReference type="NCBI Taxonomy" id="1168546"/>
    <lineage>
        <taxon>Eukaryota</taxon>
        <taxon>Fungi</taxon>
        <taxon>Dikarya</taxon>
        <taxon>Ascomycota</taxon>
        <taxon>Pezizomycotina</taxon>
        <taxon>Dothideomycetes</taxon>
        <taxon>Dothideomycetidae</taxon>
        <taxon>Myriangiales</taxon>
        <taxon>Myriangiaceae</taxon>
        <taxon>Myriangium</taxon>
    </lineage>
</organism>
<dbReference type="AlphaFoldDB" id="A0A9P4J1X3"/>
<evidence type="ECO:0000313" key="3">
    <source>
        <dbReference type="Proteomes" id="UP000799439"/>
    </source>
</evidence>
<feature type="compositionally biased region" description="Basic residues" evidence="1">
    <location>
        <begin position="115"/>
        <end position="131"/>
    </location>
</feature>
<sequence>MAAPNLYQASLGPVPEQYKAGHYAVGLRPGHTLDMHFRAIGCDLTAYMKRPILIFPDGSGAVYFVHSIDDNLLTIIRSDPGVEHVEYQNARSGRLIEPVERGTKLYYMDPDDARRRRRRDPREKKRGCNMQ</sequence>
<comment type="caution">
    <text evidence="2">The sequence shown here is derived from an EMBL/GenBank/DDBJ whole genome shotgun (WGS) entry which is preliminary data.</text>
</comment>
<proteinExistence type="predicted"/>
<keyword evidence="3" id="KW-1185">Reference proteome</keyword>
<dbReference type="EMBL" id="ML996084">
    <property type="protein sequence ID" value="KAF2153968.1"/>
    <property type="molecule type" value="Genomic_DNA"/>
</dbReference>
<dbReference type="Proteomes" id="UP000799439">
    <property type="component" value="Unassembled WGS sequence"/>
</dbReference>
<protein>
    <submittedName>
        <fullName evidence="2">Uncharacterized protein</fullName>
    </submittedName>
</protein>
<gene>
    <name evidence="2" type="ORF">K461DRAFT_277030</name>
</gene>
<accession>A0A9P4J1X3</accession>
<evidence type="ECO:0000313" key="2">
    <source>
        <dbReference type="EMBL" id="KAF2153968.1"/>
    </source>
</evidence>
<dbReference type="OrthoDB" id="5361173at2759"/>
<name>A0A9P4J1X3_9PEZI</name>
<evidence type="ECO:0000256" key="1">
    <source>
        <dbReference type="SAM" id="MobiDB-lite"/>
    </source>
</evidence>